<comment type="similarity">
    <text evidence="1">Belongs to the peptidase C1 family.</text>
</comment>
<dbReference type="PROSITE" id="PS00640">
    <property type="entry name" value="THIOL_PROTEASE_ASN"/>
    <property type="match status" value="1"/>
</dbReference>
<dbReference type="InterPro" id="IPR013128">
    <property type="entry name" value="Peptidase_C1A"/>
</dbReference>
<evidence type="ECO:0000256" key="1">
    <source>
        <dbReference type="ARBA" id="ARBA00008455"/>
    </source>
</evidence>
<evidence type="ECO:0000259" key="6">
    <source>
        <dbReference type="SMART" id="SM00645"/>
    </source>
</evidence>
<dbReference type="Pfam" id="PF00112">
    <property type="entry name" value="Peptidase_C1"/>
    <property type="match status" value="1"/>
</dbReference>
<protein>
    <recommendedName>
        <fullName evidence="6">Peptidase C1A papain C-terminal domain-containing protein</fullName>
    </recommendedName>
</protein>
<reference evidence="7" key="2">
    <citation type="submission" date="2025-09" db="UniProtKB">
        <authorList>
            <consortium name="Ensembl"/>
        </authorList>
    </citation>
    <scope>IDENTIFICATION</scope>
</reference>
<dbReference type="SUPFAM" id="SSF54001">
    <property type="entry name" value="Cysteine proteinases"/>
    <property type="match status" value="1"/>
</dbReference>
<dbReference type="PRINTS" id="PR00705">
    <property type="entry name" value="PAPAIN"/>
</dbReference>
<dbReference type="CDD" id="cd02248">
    <property type="entry name" value="Peptidase_C1A"/>
    <property type="match status" value="1"/>
</dbReference>
<accession>A0A663ESR4</accession>
<keyword evidence="4" id="KW-0788">Thiol protease</keyword>
<reference evidence="7" key="1">
    <citation type="submission" date="2025-08" db="UniProtKB">
        <authorList>
            <consortium name="Ensembl"/>
        </authorList>
    </citation>
    <scope>IDENTIFICATION</scope>
</reference>
<keyword evidence="8" id="KW-1185">Reference proteome</keyword>
<dbReference type="PANTHER" id="PTHR12411">
    <property type="entry name" value="CYSTEINE PROTEASE FAMILY C1-RELATED"/>
    <property type="match status" value="1"/>
</dbReference>
<dbReference type="InParanoid" id="A0A663ESR4"/>
<dbReference type="AlphaFoldDB" id="A0A663ESR4"/>
<evidence type="ECO:0000256" key="5">
    <source>
        <dbReference type="ARBA" id="ARBA00023157"/>
    </source>
</evidence>
<evidence type="ECO:0000313" key="8">
    <source>
        <dbReference type="Proteomes" id="UP000472275"/>
    </source>
</evidence>
<dbReference type="SMART" id="SM00645">
    <property type="entry name" value="Pept_C1"/>
    <property type="match status" value="1"/>
</dbReference>
<dbReference type="InterPro" id="IPR038765">
    <property type="entry name" value="Papain-like_cys_pep_sf"/>
</dbReference>
<dbReference type="Ensembl" id="ENSACCT00020016049.1">
    <property type="protein sequence ID" value="ENSACCP00020015392.1"/>
    <property type="gene ID" value="ENSACCG00020010553.1"/>
</dbReference>
<dbReference type="InterPro" id="IPR039417">
    <property type="entry name" value="Peptidase_C1A_papain-like"/>
</dbReference>
<feature type="domain" description="Peptidase C1A papain C-terminal" evidence="6">
    <location>
        <begin position="241"/>
        <end position="445"/>
    </location>
</feature>
<keyword evidence="3" id="KW-0378">Hydrolase</keyword>
<evidence type="ECO:0000256" key="3">
    <source>
        <dbReference type="ARBA" id="ARBA00022801"/>
    </source>
</evidence>
<keyword evidence="2" id="KW-0645">Protease</keyword>
<dbReference type="Proteomes" id="UP000472275">
    <property type="component" value="Chromosome 16"/>
</dbReference>
<dbReference type="Gene3D" id="3.90.70.10">
    <property type="entry name" value="Cysteine proteinases"/>
    <property type="match status" value="1"/>
</dbReference>
<dbReference type="InterPro" id="IPR025660">
    <property type="entry name" value="Pept_his_AS"/>
</dbReference>
<dbReference type="PROSITE" id="PS00639">
    <property type="entry name" value="THIOL_PROTEASE_HIS"/>
    <property type="match status" value="1"/>
</dbReference>
<evidence type="ECO:0000313" key="7">
    <source>
        <dbReference type="Ensembl" id="ENSACCP00020015392.1"/>
    </source>
</evidence>
<proteinExistence type="inferred from homology"/>
<dbReference type="GeneTree" id="ENSGT00940000163923"/>
<dbReference type="GO" id="GO:0006508">
    <property type="term" value="P:proteolysis"/>
    <property type="evidence" value="ECO:0007669"/>
    <property type="project" value="UniProtKB-KW"/>
</dbReference>
<keyword evidence="5" id="KW-1015">Disulfide bond</keyword>
<organism evidence="7 8">
    <name type="scientific">Aquila chrysaetos chrysaetos</name>
    <dbReference type="NCBI Taxonomy" id="223781"/>
    <lineage>
        <taxon>Eukaryota</taxon>
        <taxon>Metazoa</taxon>
        <taxon>Chordata</taxon>
        <taxon>Craniata</taxon>
        <taxon>Vertebrata</taxon>
        <taxon>Euteleostomi</taxon>
        <taxon>Archelosauria</taxon>
        <taxon>Archosauria</taxon>
        <taxon>Dinosauria</taxon>
        <taxon>Saurischia</taxon>
        <taxon>Theropoda</taxon>
        <taxon>Coelurosauria</taxon>
        <taxon>Aves</taxon>
        <taxon>Neognathae</taxon>
        <taxon>Neoaves</taxon>
        <taxon>Telluraves</taxon>
        <taxon>Accipitrimorphae</taxon>
        <taxon>Accipitriformes</taxon>
        <taxon>Accipitridae</taxon>
        <taxon>Accipitrinae</taxon>
        <taxon>Aquila</taxon>
    </lineage>
</organism>
<dbReference type="InterPro" id="IPR025661">
    <property type="entry name" value="Pept_asp_AS"/>
</dbReference>
<dbReference type="InterPro" id="IPR000169">
    <property type="entry name" value="Pept_cys_AS"/>
</dbReference>
<name>A0A663ESR4_AQUCH</name>
<evidence type="ECO:0000256" key="4">
    <source>
        <dbReference type="ARBA" id="ARBA00022807"/>
    </source>
</evidence>
<sequence>MCWGGPHPKPPLSLMPRPPQFLREEYYRGRYCAVWQNVTRWAQKKNVYTLWVTNSSCGVAPVHYEMRGYNSLLGSHYDKYEIAYTDFDNSFPPSIFDLPINGELRWAPPTLPLELGLMASPPCSPETKKCGVLPGSAAEHRVLANPMEDLVGRHQPWAHEVFHHYRRRLGRRYGSARELEHRQSVFVHNMRFAGAFAPAPRFSTKPWLRCLWEHSETLRPASVSLPLALIPWCHPSLSLPIPLSPGAVTPVKDQAVCGSCWSFATTGAMEGALFLKTGVLTPLSQQVLIDCSWGFGNYACDGGEEWRAYEWIKKHGGIASTESYGTYKGQVRVSEMLAKITGYVNVTSGNITAVKAAIYKHGPVAVSIDTGMLSRQKISPMFFPAANEPGALDHAVLAVGYGVLQGETYWLIKNSWSTYWGNDGYILMAMKDNNCGVATEATYPILA</sequence>
<evidence type="ECO:0000256" key="2">
    <source>
        <dbReference type="ARBA" id="ARBA00022670"/>
    </source>
</evidence>
<dbReference type="InterPro" id="IPR000668">
    <property type="entry name" value="Peptidase_C1A_C"/>
</dbReference>
<dbReference type="GO" id="GO:0008234">
    <property type="term" value="F:cysteine-type peptidase activity"/>
    <property type="evidence" value="ECO:0007669"/>
    <property type="project" value="UniProtKB-KW"/>
</dbReference>
<dbReference type="PROSITE" id="PS00139">
    <property type="entry name" value="THIOL_PROTEASE_CYS"/>
    <property type="match status" value="1"/>
</dbReference>